<keyword evidence="3" id="KW-1185">Reference proteome</keyword>
<dbReference type="EMBL" id="PZZP01000003">
    <property type="protein sequence ID" value="PTM54741.1"/>
    <property type="molecule type" value="Genomic_DNA"/>
</dbReference>
<keyword evidence="1" id="KW-0812">Transmembrane</keyword>
<keyword evidence="1" id="KW-1133">Transmembrane helix</keyword>
<dbReference type="RefSeq" id="WP_107728371.1">
    <property type="nucleotide sequence ID" value="NZ_PZZP01000003.1"/>
</dbReference>
<evidence type="ECO:0000256" key="1">
    <source>
        <dbReference type="SAM" id="Phobius"/>
    </source>
</evidence>
<organism evidence="2 3">
    <name type="scientific">Desmospora activa DSM 45169</name>
    <dbReference type="NCBI Taxonomy" id="1121389"/>
    <lineage>
        <taxon>Bacteria</taxon>
        <taxon>Bacillati</taxon>
        <taxon>Bacillota</taxon>
        <taxon>Bacilli</taxon>
        <taxon>Bacillales</taxon>
        <taxon>Thermoactinomycetaceae</taxon>
        <taxon>Desmospora</taxon>
    </lineage>
</organism>
<evidence type="ECO:0000313" key="3">
    <source>
        <dbReference type="Proteomes" id="UP000241639"/>
    </source>
</evidence>
<dbReference type="NCBIfam" id="NF041635">
    <property type="entry name" value="STM3941_fam"/>
    <property type="match status" value="1"/>
</dbReference>
<feature type="transmembrane region" description="Helical" evidence="1">
    <location>
        <begin position="20"/>
        <end position="41"/>
    </location>
</feature>
<protein>
    <submittedName>
        <fullName evidence="2">Uncharacterized protein</fullName>
    </submittedName>
</protein>
<gene>
    <name evidence="2" type="ORF">C8J48_3393</name>
</gene>
<feature type="transmembrane region" description="Helical" evidence="1">
    <location>
        <begin position="47"/>
        <end position="68"/>
    </location>
</feature>
<dbReference type="Proteomes" id="UP000241639">
    <property type="component" value="Unassembled WGS sequence"/>
</dbReference>
<evidence type="ECO:0000313" key="2">
    <source>
        <dbReference type="EMBL" id="PTM54741.1"/>
    </source>
</evidence>
<accession>A0A2T4Z1X5</accession>
<comment type="caution">
    <text evidence="2">The sequence shown here is derived from an EMBL/GenBank/DDBJ whole genome shotgun (WGS) entry which is preliminary data.</text>
</comment>
<dbReference type="AlphaFoldDB" id="A0A2T4Z1X5"/>
<reference evidence="2 3" key="1">
    <citation type="submission" date="2018-04" db="EMBL/GenBank/DDBJ databases">
        <title>Genomic Encyclopedia of Archaeal and Bacterial Type Strains, Phase II (KMG-II): from individual species to whole genera.</title>
        <authorList>
            <person name="Goeker M."/>
        </authorList>
    </citation>
    <scope>NUCLEOTIDE SEQUENCE [LARGE SCALE GENOMIC DNA]</scope>
    <source>
        <strain evidence="2 3">DSM 45169</strain>
    </source>
</reference>
<proteinExistence type="predicted"/>
<dbReference type="InterPro" id="IPR048136">
    <property type="entry name" value="STM3941-like"/>
</dbReference>
<sequence>MNKQIEVYPSKTKIVFHLCVYSFVTFCLLFFSLGMMFVGFFDPETTFLLGLFGMLMFILGCFFVKILIEATKILFSSQPLFIFTEQGIWDLSKEGQKTLLKWSDFTHSKLNHTRSGSVIHLYGSEHSSVLDIKYIDMKARTFHEFVNQFLQT</sequence>
<keyword evidence="1" id="KW-0472">Membrane</keyword>
<name>A0A2T4Z1X5_9BACL</name>